<dbReference type="PANTHER" id="PTHR31585:SF5">
    <property type="entry name" value="RNA-BINDING S4 DOMAIN-CONTAINING PROTEIN"/>
    <property type="match status" value="1"/>
</dbReference>
<evidence type="ECO:0000256" key="3">
    <source>
        <dbReference type="ARBA" id="ARBA00022448"/>
    </source>
</evidence>
<name>D8LI15_ECTSI</name>
<feature type="transmembrane region" description="Helical" evidence="8">
    <location>
        <begin position="338"/>
        <end position="357"/>
    </location>
</feature>
<keyword evidence="5 8" id="KW-1133">Transmembrane helix</keyword>
<proteinExistence type="inferred from homology"/>
<organism evidence="9 10">
    <name type="scientific">Ectocarpus siliculosus</name>
    <name type="common">Brown alga</name>
    <name type="synonym">Conferva siliculosa</name>
    <dbReference type="NCBI Taxonomy" id="2880"/>
    <lineage>
        <taxon>Eukaryota</taxon>
        <taxon>Sar</taxon>
        <taxon>Stramenopiles</taxon>
        <taxon>Ochrophyta</taxon>
        <taxon>PX clade</taxon>
        <taxon>Phaeophyceae</taxon>
        <taxon>Ectocarpales</taxon>
        <taxon>Ectocarpaceae</taxon>
        <taxon>Ectocarpus</taxon>
    </lineage>
</organism>
<dbReference type="AlphaFoldDB" id="D8LI15"/>
<dbReference type="InterPro" id="IPR039309">
    <property type="entry name" value="BT1"/>
</dbReference>
<feature type="transmembrane region" description="Helical" evidence="8">
    <location>
        <begin position="165"/>
        <end position="184"/>
    </location>
</feature>
<dbReference type="GO" id="GO:0016020">
    <property type="term" value="C:membrane"/>
    <property type="evidence" value="ECO:0007669"/>
    <property type="project" value="UniProtKB-SubCell"/>
</dbReference>
<feature type="transmembrane region" description="Helical" evidence="8">
    <location>
        <begin position="122"/>
        <end position="145"/>
    </location>
</feature>
<evidence type="ECO:0000256" key="8">
    <source>
        <dbReference type="SAM" id="Phobius"/>
    </source>
</evidence>
<gene>
    <name evidence="9" type="ORF">Esi_0201_0008</name>
</gene>
<dbReference type="Gene3D" id="1.20.1250.20">
    <property type="entry name" value="MFS general substrate transporter like domains"/>
    <property type="match status" value="1"/>
</dbReference>
<dbReference type="SUPFAM" id="SSF103473">
    <property type="entry name" value="MFS general substrate transporter"/>
    <property type="match status" value="1"/>
</dbReference>
<dbReference type="InterPro" id="IPR036259">
    <property type="entry name" value="MFS_trans_sf"/>
</dbReference>
<dbReference type="EMBL" id="FN649753">
    <property type="protein sequence ID" value="CBN79351.1"/>
    <property type="molecule type" value="Genomic_DNA"/>
</dbReference>
<protein>
    <submittedName>
        <fullName evidence="9">Folate/biopterin transporter</fullName>
    </submittedName>
</protein>
<keyword evidence="10" id="KW-1185">Reference proteome</keyword>
<evidence type="ECO:0000256" key="5">
    <source>
        <dbReference type="ARBA" id="ARBA00022989"/>
    </source>
</evidence>
<feature type="transmembrane region" description="Helical" evidence="8">
    <location>
        <begin position="297"/>
        <end position="317"/>
    </location>
</feature>
<feature type="compositionally biased region" description="Basic and acidic residues" evidence="7">
    <location>
        <begin position="42"/>
        <end position="51"/>
    </location>
</feature>
<dbReference type="EMBL" id="FN648378">
    <property type="protein sequence ID" value="CBN79351.1"/>
    <property type="molecule type" value="Genomic_DNA"/>
</dbReference>
<keyword evidence="6 8" id="KW-0472">Membrane</keyword>
<accession>D8LI15</accession>
<dbReference type="Pfam" id="PF03092">
    <property type="entry name" value="BT1"/>
    <property type="match status" value="1"/>
</dbReference>
<feature type="transmembrane region" description="Helical" evidence="8">
    <location>
        <begin position="222"/>
        <end position="245"/>
    </location>
</feature>
<feature type="transmembrane region" description="Helical" evidence="8">
    <location>
        <begin position="196"/>
        <end position="216"/>
    </location>
</feature>
<sequence length="588" mass="64636">MSRRPSVETGVRSNGSGSGSGGGRAAENGERTPLLFDDEAADHDLDQDDRASLLSSGGRDPQKRRPSLPALKKLDPYPGDGLGARTANAMVRARDQLVETLCCSPVQRWIDRHRNRDEELNIYSLASLAIVMSYFSIGVALELLYTPIAYYLIDDLGAESGVYTVWVILVTLPWSFKAAYGFLSDCVPIRGLKRKPYMLIGWGVHILSNSALAIMGTPGEDAVVILSFLSACGYLLSDVMTDAIVVEKTQRESMSNMGNIQASGYIARYFGSAIGAVGGAVLYNKDTWGWGLTISELFWINALVPLVLVMPLMPFLLEDKKPREKGVLKRHSDELWTLVQKTAVWRPMIFVYLYNALMLPNGAWTNYLVETLDFSDWDIGVVNICSQICAWLGLVIYKKWMGDVSWPSLYWYTTFLTFVVTIAQLLLILGISASWGIPDLLFASGDEALSEVILALQFLPLTRMYAVMCPTGSEGTSYALLTTVSNVAYAVAYAIGDLLTDLGGSWSTSNATLLAGDMSGMWRLTLLTSCVAVTPMFLVWLLPRNKKEQQELQKSSANNRLGGQIFLVVVGLSILFTIIEAIVELIEA</sequence>
<evidence type="ECO:0000256" key="1">
    <source>
        <dbReference type="ARBA" id="ARBA00004141"/>
    </source>
</evidence>
<evidence type="ECO:0000313" key="9">
    <source>
        <dbReference type="EMBL" id="CBN79351.1"/>
    </source>
</evidence>
<evidence type="ECO:0000256" key="6">
    <source>
        <dbReference type="ARBA" id="ARBA00023136"/>
    </source>
</evidence>
<comment type="similarity">
    <text evidence="2">Belongs to the major facilitator superfamily. Folate-biopterin transporter (TC 2.A.71) family.</text>
</comment>
<evidence type="ECO:0000256" key="2">
    <source>
        <dbReference type="ARBA" id="ARBA00007015"/>
    </source>
</evidence>
<feature type="transmembrane region" description="Helical" evidence="8">
    <location>
        <begin position="520"/>
        <end position="542"/>
    </location>
</feature>
<dbReference type="PANTHER" id="PTHR31585">
    <property type="entry name" value="FOLATE-BIOPTERIN TRANSPORTER 1, CHLOROPLASTIC"/>
    <property type="match status" value="1"/>
</dbReference>
<dbReference type="Proteomes" id="UP000002630">
    <property type="component" value="Linkage Group LG28"/>
</dbReference>
<comment type="subcellular location">
    <subcellularLocation>
        <location evidence="1">Membrane</location>
        <topology evidence="1">Multi-pass membrane protein</topology>
    </subcellularLocation>
</comment>
<feature type="transmembrane region" description="Helical" evidence="8">
    <location>
        <begin position="409"/>
        <end position="436"/>
    </location>
</feature>
<evidence type="ECO:0000313" key="10">
    <source>
        <dbReference type="Proteomes" id="UP000002630"/>
    </source>
</evidence>
<feature type="region of interest" description="Disordered" evidence="7">
    <location>
        <begin position="1"/>
        <end position="79"/>
    </location>
</feature>
<feature type="transmembrane region" description="Helical" evidence="8">
    <location>
        <begin position="266"/>
        <end position="285"/>
    </location>
</feature>
<reference evidence="9 10" key="1">
    <citation type="journal article" date="2010" name="Nature">
        <title>The Ectocarpus genome and the independent evolution of multicellularity in brown algae.</title>
        <authorList>
            <person name="Cock J.M."/>
            <person name="Sterck L."/>
            <person name="Rouze P."/>
            <person name="Scornet D."/>
            <person name="Allen A.E."/>
            <person name="Amoutzias G."/>
            <person name="Anthouard V."/>
            <person name="Artiguenave F."/>
            <person name="Aury J.M."/>
            <person name="Badger J.H."/>
            <person name="Beszteri B."/>
            <person name="Billiau K."/>
            <person name="Bonnet E."/>
            <person name="Bothwell J.H."/>
            <person name="Bowler C."/>
            <person name="Boyen C."/>
            <person name="Brownlee C."/>
            <person name="Carrano C.J."/>
            <person name="Charrier B."/>
            <person name="Cho G.Y."/>
            <person name="Coelho S.M."/>
            <person name="Collen J."/>
            <person name="Corre E."/>
            <person name="Da Silva C."/>
            <person name="Delage L."/>
            <person name="Delaroque N."/>
            <person name="Dittami S.M."/>
            <person name="Doulbeau S."/>
            <person name="Elias M."/>
            <person name="Farnham G."/>
            <person name="Gachon C.M."/>
            <person name="Gschloessl B."/>
            <person name="Heesch S."/>
            <person name="Jabbari K."/>
            <person name="Jubin C."/>
            <person name="Kawai H."/>
            <person name="Kimura K."/>
            <person name="Kloareg B."/>
            <person name="Kupper F.C."/>
            <person name="Lang D."/>
            <person name="Le Bail A."/>
            <person name="Leblanc C."/>
            <person name="Lerouge P."/>
            <person name="Lohr M."/>
            <person name="Lopez P.J."/>
            <person name="Martens C."/>
            <person name="Maumus F."/>
            <person name="Michel G."/>
            <person name="Miranda-Saavedra D."/>
            <person name="Morales J."/>
            <person name="Moreau H."/>
            <person name="Motomura T."/>
            <person name="Nagasato C."/>
            <person name="Napoli C.A."/>
            <person name="Nelson D.R."/>
            <person name="Nyvall-Collen P."/>
            <person name="Peters A.F."/>
            <person name="Pommier C."/>
            <person name="Potin P."/>
            <person name="Poulain J."/>
            <person name="Quesneville H."/>
            <person name="Read B."/>
            <person name="Rensing S.A."/>
            <person name="Ritter A."/>
            <person name="Rousvoal S."/>
            <person name="Samanta M."/>
            <person name="Samson G."/>
            <person name="Schroeder D.C."/>
            <person name="Segurens B."/>
            <person name="Strittmatter M."/>
            <person name="Tonon T."/>
            <person name="Tregear J.W."/>
            <person name="Valentin K."/>
            <person name="von Dassow P."/>
            <person name="Yamagishi T."/>
            <person name="Van de Peer Y."/>
            <person name="Wincker P."/>
        </authorList>
    </citation>
    <scope>NUCLEOTIDE SEQUENCE [LARGE SCALE GENOMIC DNA]</scope>
    <source>
        <strain evidence="10">Ec32 / CCAP1310/4</strain>
    </source>
</reference>
<dbReference type="OrthoDB" id="754047at2759"/>
<keyword evidence="4 8" id="KW-0812">Transmembrane</keyword>
<dbReference type="InParanoid" id="D8LI15"/>
<feature type="transmembrane region" description="Helical" evidence="8">
    <location>
        <begin position="563"/>
        <end position="583"/>
    </location>
</feature>
<dbReference type="OMA" id="TECWILM"/>
<dbReference type="STRING" id="2880.D8LI15"/>
<evidence type="ECO:0000256" key="7">
    <source>
        <dbReference type="SAM" id="MobiDB-lite"/>
    </source>
</evidence>
<keyword evidence="3" id="KW-0813">Transport</keyword>
<dbReference type="eggNOG" id="ENOG502RXD7">
    <property type="taxonomic scope" value="Eukaryota"/>
</dbReference>
<evidence type="ECO:0000256" key="4">
    <source>
        <dbReference type="ARBA" id="ARBA00022692"/>
    </source>
</evidence>
<feature type="transmembrane region" description="Helical" evidence="8">
    <location>
        <begin position="377"/>
        <end position="397"/>
    </location>
</feature>